<name>A0AAV4AUY7_9GAST</name>
<keyword evidence="3" id="KW-1185">Reference proteome</keyword>
<accession>A0AAV4AUY7</accession>
<feature type="region of interest" description="Disordered" evidence="1">
    <location>
        <begin position="30"/>
        <end position="57"/>
    </location>
</feature>
<proteinExistence type="predicted"/>
<feature type="compositionally biased region" description="Polar residues" evidence="1">
    <location>
        <begin position="38"/>
        <end position="52"/>
    </location>
</feature>
<comment type="caution">
    <text evidence="2">The sequence shown here is derived from an EMBL/GenBank/DDBJ whole genome shotgun (WGS) entry which is preliminary data.</text>
</comment>
<reference evidence="2 3" key="1">
    <citation type="journal article" date="2021" name="Elife">
        <title>Chloroplast acquisition without the gene transfer in kleptoplastic sea slugs, Plakobranchus ocellatus.</title>
        <authorList>
            <person name="Maeda T."/>
            <person name="Takahashi S."/>
            <person name="Yoshida T."/>
            <person name="Shimamura S."/>
            <person name="Takaki Y."/>
            <person name="Nagai Y."/>
            <person name="Toyoda A."/>
            <person name="Suzuki Y."/>
            <person name="Arimoto A."/>
            <person name="Ishii H."/>
            <person name="Satoh N."/>
            <person name="Nishiyama T."/>
            <person name="Hasebe M."/>
            <person name="Maruyama T."/>
            <person name="Minagawa J."/>
            <person name="Obokata J."/>
            <person name="Shigenobu S."/>
        </authorList>
    </citation>
    <scope>NUCLEOTIDE SEQUENCE [LARGE SCALE GENOMIC DNA]</scope>
</reference>
<dbReference type="AlphaFoldDB" id="A0AAV4AUY7"/>
<organism evidence="2 3">
    <name type="scientific">Plakobranchus ocellatus</name>
    <dbReference type="NCBI Taxonomy" id="259542"/>
    <lineage>
        <taxon>Eukaryota</taxon>
        <taxon>Metazoa</taxon>
        <taxon>Spiralia</taxon>
        <taxon>Lophotrochozoa</taxon>
        <taxon>Mollusca</taxon>
        <taxon>Gastropoda</taxon>
        <taxon>Heterobranchia</taxon>
        <taxon>Euthyneura</taxon>
        <taxon>Panpulmonata</taxon>
        <taxon>Sacoglossa</taxon>
        <taxon>Placobranchoidea</taxon>
        <taxon>Plakobranchidae</taxon>
        <taxon>Plakobranchus</taxon>
    </lineage>
</organism>
<gene>
    <name evidence="2" type="ORF">PoB_003761000</name>
</gene>
<dbReference type="EMBL" id="BLXT01004219">
    <property type="protein sequence ID" value="GFO11105.1"/>
    <property type="molecule type" value="Genomic_DNA"/>
</dbReference>
<dbReference type="Proteomes" id="UP000735302">
    <property type="component" value="Unassembled WGS sequence"/>
</dbReference>
<evidence type="ECO:0000313" key="3">
    <source>
        <dbReference type="Proteomes" id="UP000735302"/>
    </source>
</evidence>
<sequence length="80" mass="9017">MNAKVKPDQRHQQFATTMPVQIPHQDTDRNVAEVRPPGTNTRLTGTRCQESGSKQEDTDKEIVIHIASLVTSNTWESVLF</sequence>
<evidence type="ECO:0000313" key="2">
    <source>
        <dbReference type="EMBL" id="GFO11105.1"/>
    </source>
</evidence>
<evidence type="ECO:0000256" key="1">
    <source>
        <dbReference type="SAM" id="MobiDB-lite"/>
    </source>
</evidence>
<protein>
    <submittedName>
        <fullName evidence="2">Uncharacterized protein</fullName>
    </submittedName>
</protein>